<dbReference type="AlphaFoldDB" id="R7RSU8"/>
<dbReference type="OrthoDB" id="9809852at2"/>
<reference evidence="9" key="1">
    <citation type="submission" date="2013-03" db="EMBL/GenBank/DDBJ databases">
        <title>Draft genome sequence of the hydrogen-ethanol-producing anaerobic alkalithermophilic Caloramator celere.</title>
        <authorList>
            <person name="Ciranna A."/>
            <person name="Larjo A."/>
            <person name="Kivisto A."/>
            <person name="Santala V."/>
            <person name="Roos C."/>
            <person name="Karp M."/>
        </authorList>
    </citation>
    <scope>NUCLEOTIDE SEQUENCE [LARGE SCALE GENOMIC DNA]</scope>
    <source>
        <strain evidence="9">DSM 8682</strain>
    </source>
</reference>
<dbReference type="HOGENOM" id="CLU_009736_3_1_9"/>
<feature type="domain" description="RecJ OB" evidence="8">
    <location>
        <begin position="445"/>
        <end position="549"/>
    </location>
</feature>
<comment type="similarity">
    <text evidence="1">Belongs to the RecJ family.</text>
</comment>
<evidence type="ECO:0000259" key="8">
    <source>
        <dbReference type="Pfam" id="PF17768"/>
    </source>
</evidence>
<sequence length="793" mass="91806">MKKWVIRSLEQFNQNLHKNRIINALLNSRGIKAQKEAAQFLNPSVEHLFNPFLLKDMDRAVDRIDLAITRREKIVIYGDYDVDGITSTSILIRAFRKLGVDVSFYIPDRLNEGYGINKEAIDYIKQLATDLIITVDCGITAIEEVEYAKSIGMDIIITDHHECKEQIPNTIVINPKRYDCTYPNKNLAGCGVAFKLVQALWMKYNLSGFEDFLDLCAIGTVADIVELTGENRIIVSEGIKKIQKSEKSGIKALKNVAGISDVTSYSIAFQIAPRINAVGRLSDARIAVELFTTTDEDKAMQIAKYLDQENRMRQKIEEEILNESLIMIQNYYDLSNDRVIILSSPYWHVGVVGIVASRLVERFHRPVILLCEDKDGKCKGSGRSIEGFNLFENLLKCEDILVKFGGHELAAGLTIEKDKIDELRYRLNNLAKQVDVEIFLPKMYIDMEMTEEDITFETAEVIKKLEPYGFGNPSPLFYMENLKVLSKRVVGNNNKHLKLQLDKNNITYDGVYFNACDEFKDKDWENIDVVFNLDINEWNNTKNLQLMIKAVRPHTKWISDYFKNNYFRYLKFIDNNNNIEEINLDKIKFINKDENFLKEFVYFKKGYILVSSKKSLEELMYFTDFYKVTFSKNDGFDAQIIICPQVDEIDFMNSEVLIYDFLPGLYEYDKVINRAKCVYNFIDANILQNIDEFYGDVSIKKEIILNVYNDLSNNDITGTVDEMALKYNVNPYQMYKIIMTLKNNNFIRVFIKNDVLKLIKNQDTNDLNALILDDYTEKIKGLKNLLYNAVWEV</sequence>
<evidence type="ECO:0000259" key="7">
    <source>
        <dbReference type="Pfam" id="PF02272"/>
    </source>
</evidence>
<dbReference type="GO" id="GO:0003676">
    <property type="term" value="F:nucleic acid binding"/>
    <property type="evidence" value="ECO:0007669"/>
    <property type="project" value="InterPro"/>
</dbReference>
<dbReference type="Pfam" id="PF02272">
    <property type="entry name" value="DHHA1"/>
    <property type="match status" value="1"/>
</dbReference>
<dbReference type="InterPro" id="IPR041122">
    <property type="entry name" value="RecJ_OB"/>
</dbReference>
<dbReference type="InterPro" id="IPR004610">
    <property type="entry name" value="RecJ"/>
</dbReference>
<dbReference type="PANTHER" id="PTHR30255">
    <property type="entry name" value="SINGLE-STRANDED-DNA-SPECIFIC EXONUCLEASE RECJ"/>
    <property type="match status" value="1"/>
</dbReference>
<dbReference type="PANTHER" id="PTHR30255:SF2">
    <property type="entry name" value="SINGLE-STRANDED-DNA-SPECIFIC EXONUCLEASE RECJ"/>
    <property type="match status" value="1"/>
</dbReference>
<dbReference type="SUPFAM" id="SSF64182">
    <property type="entry name" value="DHH phosphoesterases"/>
    <property type="match status" value="1"/>
</dbReference>
<dbReference type="RefSeq" id="WP_018662309.1">
    <property type="nucleotide sequence ID" value="NZ_HF952018.1"/>
</dbReference>
<evidence type="ECO:0000256" key="2">
    <source>
        <dbReference type="ARBA" id="ARBA00019841"/>
    </source>
</evidence>
<dbReference type="Proteomes" id="UP000014923">
    <property type="component" value="Unassembled WGS sequence"/>
</dbReference>
<keyword evidence="5 9" id="KW-0269">Exonuclease</keyword>
<feature type="domain" description="DHHA1" evidence="7">
    <location>
        <begin position="337"/>
        <end position="432"/>
    </location>
</feature>
<evidence type="ECO:0000259" key="6">
    <source>
        <dbReference type="Pfam" id="PF01368"/>
    </source>
</evidence>
<dbReference type="eggNOG" id="COG0608">
    <property type="taxonomic scope" value="Bacteria"/>
</dbReference>
<organism evidence="9 10">
    <name type="scientific">Thermobrachium celere DSM 8682</name>
    <dbReference type="NCBI Taxonomy" id="941824"/>
    <lineage>
        <taxon>Bacteria</taxon>
        <taxon>Bacillati</taxon>
        <taxon>Bacillota</taxon>
        <taxon>Clostridia</taxon>
        <taxon>Eubacteriales</taxon>
        <taxon>Clostridiaceae</taxon>
        <taxon>Thermobrachium</taxon>
    </lineage>
</organism>
<protein>
    <recommendedName>
        <fullName evidence="2">Single-stranded-DNA-specific exonuclease RecJ</fullName>
    </recommendedName>
</protein>
<keyword evidence="10" id="KW-1185">Reference proteome</keyword>
<evidence type="ECO:0000256" key="5">
    <source>
        <dbReference type="ARBA" id="ARBA00022839"/>
    </source>
</evidence>
<keyword evidence="3" id="KW-0540">Nuclease</keyword>
<dbReference type="InterPro" id="IPR038763">
    <property type="entry name" value="DHH_sf"/>
</dbReference>
<keyword evidence="4 9" id="KW-0378">Hydrolase</keyword>
<dbReference type="InterPro" id="IPR001667">
    <property type="entry name" value="DDH_dom"/>
</dbReference>
<dbReference type="InterPro" id="IPR051673">
    <property type="entry name" value="SSDNA_exonuclease_RecJ"/>
</dbReference>
<evidence type="ECO:0000256" key="1">
    <source>
        <dbReference type="ARBA" id="ARBA00005915"/>
    </source>
</evidence>
<comment type="caution">
    <text evidence="9">The sequence shown here is derived from an EMBL/GenBank/DDBJ whole genome shotgun (WGS) entry which is preliminary data.</text>
</comment>
<dbReference type="EMBL" id="CAVN010000097">
    <property type="protein sequence ID" value="CDF58330.1"/>
    <property type="molecule type" value="Genomic_DNA"/>
</dbReference>
<name>R7RSU8_9CLOT</name>
<evidence type="ECO:0000256" key="4">
    <source>
        <dbReference type="ARBA" id="ARBA00022801"/>
    </source>
</evidence>
<gene>
    <name evidence="9" type="ORF">TCEL_00376</name>
</gene>
<dbReference type="Gene3D" id="3.10.310.30">
    <property type="match status" value="1"/>
</dbReference>
<dbReference type="Gene3D" id="3.90.1640.30">
    <property type="match status" value="1"/>
</dbReference>
<evidence type="ECO:0000313" key="10">
    <source>
        <dbReference type="Proteomes" id="UP000014923"/>
    </source>
</evidence>
<dbReference type="GO" id="GO:0008409">
    <property type="term" value="F:5'-3' exonuclease activity"/>
    <property type="evidence" value="ECO:0007669"/>
    <property type="project" value="InterPro"/>
</dbReference>
<proteinExistence type="inferred from homology"/>
<dbReference type="Pfam" id="PF01368">
    <property type="entry name" value="DHH"/>
    <property type="match status" value="1"/>
</dbReference>
<feature type="domain" description="DDH" evidence="6">
    <location>
        <begin position="73"/>
        <end position="220"/>
    </location>
</feature>
<dbReference type="InterPro" id="IPR003156">
    <property type="entry name" value="DHHA1_dom"/>
</dbReference>
<evidence type="ECO:0000256" key="3">
    <source>
        <dbReference type="ARBA" id="ARBA00022722"/>
    </source>
</evidence>
<evidence type="ECO:0000313" key="9">
    <source>
        <dbReference type="EMBL" id="CDF58330.1"/>
    </source>
</evidence>
<dbReference type="NCBIfam" id="TIGR00644">
    <property type="entry name" value="recJ"/>
    <property type="match status" value="1"/>
</dbReference>
<dbReference type="GO" id="GO:0006281">
    <property type="term" value="P:DNA repair"/>
    <property type="evidence" value="ECO:0007669"/>
    <property type="project" value="InterPro"/>
</dbReference>
<dbReference type="GO" id="GO:0006310">
    <property type="term" value="P:DNA recombination"/>
    <property type="evidence" value="ECO:0007669"/>
    <property type="project" value="InterPro"/>
</dbReference>
<accession>R7RSU8</accession>
<dbReference type="Pfam" id="PF17768">
    <property type="entry name" value="RecJ_OB"/>
    <property type="match status" value="1"/>
</dbReference>